<dbReference type="AlphaFoldDB" id="A0A8S1XE49"/>
<accession>A0A8S1XE49</accession>
<organism evidence="1 2">
    <name type="scientific">Paramecium pentaurelia</name>
    <dbReference type="NCBI Taxonomy" id="43138"/>
    <lineage>
        <taxon>Eukaryota</taxon>
        <taxon>Sar</taxon>
        <taxon>Alveolata</taxon>
        <taxon>Ciliophora</taxon>
        <taxon>Intramacronucleata</taxon>
        <taxon>Oligohymenophorea</taxon>
        <taxon>Peniculida</taxon>
        <taxon>Parameciidae</taxon>
        <taxon>Paramecium</taxon>
    </lineage>
</organism>
<evidence type="ECO:0000313" key="1">
    <source>
        <dbReference type="EMBL" id="CAD8199285.1"/>
    </source>
</evidence>
<dbReference type="Proteomes" id="UP000689195">
    <property type="component" value="Unassembled WGS sequence"/>
</dbReference>
<name>A0A8S1XE49_9CILI</name>
<comment type="caution">
    <text evidence="1">The sequence shown here is derived from an EMBL/GenBank/DDBJ whole genome shotgun (WGS) entry which is preliminary data.</text>
</comment>
<sequence>MFENCIQEYVLTQYTLKPQLYQWCGFEVMHFFNFGQFCDPRYQMPISIDIWILPPAQKLKQEDIHPKNDIITYILKGQCIQDNSISQNQLFKEGDAIQYICGNENSYNRNNNNSENVSEILQIFIQNIDVQRDTCQQIYKQNQIIKNDKYYEMQILQGDQQIDNTNFNFLILINLDEVLLNIDDKLNLKKYECQYFNTLTKIKINGKKYIIIKLL</sequence>
<reference evidence="1" key="1">
    <citation type="submission" date="2021-01" db="EMBL/GenBank/DDBJ databases">
        <authorList>
            <consortium name="Genoscope - CEA"/>
            <person name="William W."/>
        </authorList>
    </citation>
    <scope>NUCLEOTIDE SEQUENCE</scope>
</reference>
<dbReference type="EMBL" id="CAJJDO010000121">
    <property type="protein sequence ID" value="CAD8199285.1"/>
    <property type="molecule type" value="Genomic_DNA"/>
</dbReference>
<protein>
    <submittedName>
        <fullName evidence="1">Uncharacterized protein</fullName>
    </submittedName>
</protein>
<evidence type="ECO:0000313" key="2">
    <source>
        <dbReference type="Proteomes" id="UP000689195"/>
    </source>
</evidence>
<keyword evidence="2" id="KW-1185">Reference proteome</keyword>
<gene>
    <name evidence="1" type="ORF">PPENT_87.1.T1210103</name>
</gene>
<proteinExistence type="predicted"/>